<reference evidence="1 2" key="1">
    <citation type="journal article" date="2020" name="Microbes Environ.">
        <title>Synthetic bacterial community of duckweed: a simple and stable system to study plant-microbe interactions.</title>
        <authorList>
            <person name="Ishizawa H."/>
            <person name="Tada M."/>
            <person name="Kuroda M."/>
            <person name="Inoue D."/>
            <person name="Futamata H."/>
            <person name="Ike M."/>
        </authorList>
    </citation>
    <scope>NUCLEOTIDE SEQUENCE [LARGE SCALE GENOMIC DNA]</scope>
    <source>
        <strain evidence="1 2">DW100</strain>
    </source>
</reference>
<dbReference type="EMBL" id="AP029022">
    <property type="protein sequence ID" value="BEV05810.1"/>
    <property type="molecule type" value="Genomic_DNA"/>
</dbReference>
<dbReference type="Proteomes" id="UP001380186">
    <property type="component" value="Chromosome"/>
</dbReference>
<keyword evidence="2" id="KW-1185">Reference proteome</keyword>
<evidence type="ECO:0000313" key="2">
    <source>
        <dbReference type="Proteomes" id="UP001380186"/>
    </source>
</evidence>
<proteinExistence type="predicted"/>
<evidence type="ECO:0008006" key="3">
    <source>
        <dbReference type="Google" id="ProtNLM"/>
    </source>
</evidence>
<evidence type="ECO:0000313" key="1">
    <source>
        <dbReference type="EMBL" id="BEV05810.1"/>
    </source>
</evidence>
<accession>A0ABN7CHK2</accession>
<dbReference type="NCBIfam" id="NF047798">
    <property type="entry name" value="leader_Chryseo"/>
    <property type="match status" value="1"/>
</dbReference>
<dbReference type="RefSeq" id="WP_338613257.1">
    <property type="nucleotide sequence ID" value="NZ_AP029022.1"/>
</dbReference>
<gene>
    <name evidence="1" type="ORF">CRDW_31840</name>
</gene>
<protein>
    <recommendedName>
        <fullName evidence="3">Bacteriocin-type signal sequence-containing protein</fullName>
    </recommendedName>
</protein>
<name>A0ABN7CHK2_9FLAO</name>
<dbReference type="InterPro" id="IPR058074">
    <property type="entry name" value="Bacteriocin-like"/>
</dbReference>
<organism evidence="1 2">
    <name type="scientific">Chryseobacterium gambrini</name>
    <dbReference type="NCBI Taxonomy" id="373672"/>
    <lineage>
        <taxon>Bacteria</taxon>
        <taxon>Pseudomonadati</taxon>
        <taxon>Bacteroidota</taxon>
        <taxon>Flavobacteriia</taxon>
        <taxon>Flavobacteriales</taxon>
        <taxon>Weeksellaceae</taxon>
        <taxon>Chryseobacterium group</taxon>
        <taxon>Chryseobacterium</taxon>
    </lineage>
</organism>
<sequence length="57" mass="6303">MKNLKKLNRNQLKTVTGGIACRTEDDYCPGTSVCCRNGGQFDGLCRSLQQMVTQCAF</sequence>